<dbReference type="AlphaFoldDB" id="A0AAN9L1N8"/>
<organism evidence="1 2">
    <name type="scientific">Canavalia gladiata</name>
    <name type="common">Sword bean</name>
    <name type="synonym">Dolichos gladiatus</name>
    <dbReference type="NCBI Taxonomy" id="3824"/>
    <lineage>
        <taxon>Eukaryota</taxon>
        <taxon>Viridiplantae</taxon>
        <taxon>Streptophyta</taxon>
        <taxon>Embryophyta</taxon>
        <taxon>Tracheophyta</taxon>
        <taxon>Spermatophyta</taxon>
        <taxon>Magnoliopsida</taxon>
        <taxon>eudicotyledons</taxon>
        <taxon>Gunneridae</taxon>
        <taxon>Pentapetalae</taxon>
        <taxon>rosids</taxon>
        <taxon>fabids</taxon>
        <taxon>Fabales</taxon>
        <taxon>Fabaceae</taxon>
        <taxon>Papilionoideae</taxon>
        <taxon>50 kb inversion clade</taxon>
        <taxon>NPAAA clade</taxon>
        <taxon>indigoferoid/millettioid clade</taxon>
        <taxon>Phaseoleae</taxon>
        <taxon>Canavalia</taxon>
    </lineage>
</organism>
<sequence length="93" mass="10789">MFCLYLSFVGWFCPEPCPRVIFHFFLPFLSDGLIYYSINKIVSKPFYLLLAETQHFSSSSFFGFLEYEWDSMIILGKELSRKLIAGFESNGGC</sequence>
<evidence type="ECO:0000313" key="1">
    <source>
        <dbReference type="EMBL" id="KAK7327855.1"/>
    </source>
</evidence>
<comment type="caution">
    <text evidence="1">The sequence shown here is derived from an EMBL/GenBank/DDBJ whole genome shotgun (WGS) entry which is preliminary data.</text>
</comment>
<keyword evidence="2" id="KW-1185">Reference proteome</keyword>
<gene>
    <name evidence="1" type="ORF">VNO77_21948</name>
</gene>
<evidence type="ECO:0000313" key="2">
    <source>
        <dbReference type="Proteomes" id="UP001367508"/>
    </source>
</evidence>
<name>A0AAN9L1N8_CANGL</name>
<reference evidence="1 2" key="1">
    <citation type="submission" date="2024-01" db="EMBL/GenBank/DDBJ databases">
        <title>The genomes of 5 underutilized Papilionoideae crops provide insights into root nodulation and disease resistanc.</title>
        <authorList>
            <person name="Jiang F."/>
        </authorList>
    </citation>
    <scope>NUCLEOTIDE SEQUENCE [LARGE SCALE GENOMIC DNA]</scope>
    <source>
        <strain evidence="1">LVBAO_FW01</strain>
        <tissue evidence="1">Leaves</tissue>
    </source>
</reference>
<dbReference type="EMBL" id="JAYMYQ010000005">
    <property type="protein sequence ID" value="KAK7327855.1"/>
    <property type="molecule type" value="Genomic_DNA"/>
</dbReference>
<proteinExistence type="predicted"/>
<protein>
    <submittedName>
        <fullName evidence="1">Uncharacterized protein</fullName>
    </submittedName>
</protein>
<dbReference type="Proteomes" id="UP001367508">
    <property type="component" value="Unassembled WGS sequence"/>
</dbReference>
<accession>A0AAN9L1N8</accession>